<evidence type="ECO:0000256" key="1">
    <source>
        <dbReference type="SAM" id="MobiDB-lite"/>
    </source>
</evidence>
<feature type="transmembrane region" description="Helical" evidence="2">
    <location>
        <begin position="319"/>
        <end position="342"/>
    </location>
</feature>
<accession>A0A226ESY9</accession>
<feature type="transmembrane region" description="Helical" evidence="2">
    <location>
        <begin position="117"/>
        <end position="137"/>
    </location>
</feature>
<keyword evidence="2" id="KW-1133">Transmembrane helix</keyword>
<evidence type="ECO:0000313" key="3">
    <source>
        <dbReference type="EMBL" id="OXA59726.1"/>
    </source>
</evidence>
<feature type="region of interest" description="Disordered" evidence="1">
    <location>
        <begin position="85"/>
        <end position="107"/>
    </location>
</feature>
<proteinExistence type="predicted"/>
<keyword evidence="2" id="KW-0472">Membrane</keyword>
<feature type="transmembrane region" description="Helical" evidence="2">
    <location>
        <begin position="420"/>
        <end position="437"/>
    </location>
</feature>
<feature type="transmembrane region" description="Helical" evidence="2">
    <location>
        <begin position="490"/>
        <end position="513"/>
    </location>
</feature>
<dbReference type="AlphaFoldDB" id="A0A226ESY9"/>
<evidence type="ECO:0000256" key="2">
    <source>
        <dbReference type="SAM" id="Phobius"/>
    </source>
</evidence>
<keyword evidence="4" id="KW-1185">Reference proteome</keyword>
<protein>
    <submittedName>
        <fullName evidence="3">Uncharacterized protein</fullName>
    </submittedName>
</protein>
<dbReference type="Proteomes" id="UP000198287">
    <property type="component" value="Unassembled WGS sequence"/>
</dbReference>
<evidence type="ECO:0000313" key="4">
    <source>
        <dbReference type="Proteomes" id="UP000198287"/>
    </source>
</evidence>
<name>A0A226ESY9_FOLCA</name>
<gene>
    <name evidence="3" type="ORF">Fcan01_05102</name>
</gene>
<feature type="transmembrane region" description="Helical" evidence="2">
    <location>
        <begin position="188"/>
        <end position="211"/>
    </location>
</feature>
<sequence length="523" mass="60034">MWLKQFPKLKESAEMPNPTSQFMVPLHPQMKQLKEFQQKGHNDCDTLDATKAITLFSLKQNQMSKFQAHSLKISTIAGVAQHAVGESNSDSDLEADDDSERENEGNEDREIANRFEFLLRLFVNLGYYICLVPFRLVPVTLDHKAYFEIHHNTLQRVISMAQCCTASFVCFLVAYAQIGGQNIENNPLVIFNFWSYAVFCGWCFLFINIFWRKEHLILAIVNHDPQNMGKTPVNNASIGMSNRDEWIATIYFFGVVLEEIYHKTVFYLFPKTYVLQTAAEVYSGKAMYSLFVRNNSDPIPWVEITPTTFGISLWHFVGWQIFGAIKSLVYIFVTFLSLFLMGRINKEFRALKKITLGKNRHGGSSSSKQIWTHFVEVRSTLRQVNELTDLCVLGIYLILVPFLSSAFIQRWDSKFIEYKVLMILQFVWPMIALVMAAETSRLGEKFLRAVKDGFENVQRSNAPGSLQNNSAYFVYENANFSMKGGKFFKLSYGFMGATFSVVMTYGLVILGFLHDSHSKKRKC</sequence>
<comment type="caution">
    <text evidence="3">The sequence shown here is derived from an EMBL/GenBank/DDBJ whole genome shotgun (WGS) entry which is preliminary data.</text>
</comment>
<reference evidence="3 4" key="1">
    <citation type="submission" date="2015-12" db="EMBL/GenBank/DDBJ databases">
        <title>The genome of Folsomia candida.</title>
        <authorList>
            <person name="Faddeeva A."/>
            <person name="Derks M.F."/>
            <person name="Anvar Y."/>
            <person name="Smit S."/>
            <person name="Van Straalen N."/>
            <person name="Roelofs D."/>
        </authorList>
    </citation>
    <scope>NUCLEOTIDE SEQUENCE [LARGE SCALE GENOMIC DNA]</scope>
    <source>
        <strain evidence="3 4">VU population</strain>
        <tissue evidence="3">Whole body</tissue>
    </source>
</reference>
<dbReference type="EMBL" id="LNIX01000002">
    <property type="protein sequence ID" value="OXA59726.1"/>
    <property type="molecule type" value="Genomic_DNA"/>
</dbReference>
<keyword evidence="2" id="KW-0812">Transmembrane</keyword>
<feature type="transmembrane region" description="Helical" evidence="2">
    <location>
        <begin position="157"/>
        <end position="176"/>
    </location>
</feature>
<organism evidence="3 4">
    <name type="scientific">Folsomia candida</name>
    <name type="common">Springtail</name>
    <dbReference type="NCBI Taxonomy" id="158441"/>
    <lineage>
        <taxon>Eukaryota</taxon>
        <taxon>Metazoa</taxon>
        <taxon>Ecdysozoa</taxon>
        <taxon>Arthropoda</taxon>
        <taxon>Hexapoda</taxon>
        <taxon>Collembola</taxon>
        <taxon>Entomobryomorpha</taxon>
        <taxon>Isotomoidea</taxon>
        <taxon>Isotomidae</taxon>
        <taxon>Proisotominae</taxon>
        <taxon>Folsomia</taxon>
    </lineage>
</organism>
<feature type="compositionally biased region" description="Acidic residues" evidence="1">
    <location>
        <begin position="89"/>
        <end position="101"/>
    </location>
</feature>